<evidence type="ECO:0000256" key="5">
    <source>
        <dbReference type="ARBA" id="ARBA00022777"/>
    </source>
</evidence>
<evidence type="ECO:0000256" key="1">
    <source>
        <dbReference type="ARBA" id="ARBA00000085"/>
    </source>
</evidence>
<evidence type="ECO:0000256" key="3">
    <source>
        <dbReference type="ARBA" id="ARBA00022553"/>
    </source>
</evidence>
<proteinExistence type="predicted"/>
<dbReference type="Pfam" id="PF13185">
    <property type="entry name" value="GAF_2"/>
    <property type="match status" value="1"/>
</dbReference>
<dbReference type="CDD" id="cd00082">
    <property type="entry name" value="HisKA"/>
    <property type="match status" value="1"/>
</dbReference>
<protein>
    <recommendedName>
        <fullName evidence="2">histidine kinase</fullName>
        <ecNumber evidence="2">2.7.13.3</ecNumber>
    </recommendedName>
</protein>
<dbReference type="AlphaFoldDB" id="A0A9E7NCE6"/>
<dbReference type="EMBL" id="CP100355">
    <property type="protein sequence ID" value="UTF54380.1"/>
    <property type="molecule type" value="Genomic_DNA"/>
</dbReference>
<dbReference type="InterPro" id="IPR003018">
    <property type="entry name" value="GAF"/>
</dbReference>
<dbReference type="Gene3D" id="3.30.565.10">
    <property type="entry name" value="Histidine kinase-like ATPase, C-terminal domain"/>
    <property type="match status" value="1"/>
</dbReference>
<reference evidence="8" key="1">
    <citation type="submission" date="2022-06" db="EMBL/GenBank/DDBJ databases">
        <title>Diverse halophilic archaea isolated from saline environments.</title>
        <authorList>
            <person name="Cui H.-L."/>
        </authorList>
    </citation>
    <scope>NUCLEOTIDE SEQUENCE</scope>
    <source>
        <strain evidence="8">WLHS1</strain>
    </source>
</reference>
<dbReference type="Gene3D" id="3.30.450.40">
    <property type="match status" value="1"/>
</dbReference>
<dbReference type="RefSeq" id="WP_254159032.1">
    <property type="nucleotide sequence ID" value="NZ_CP100355.1"/>
</dbReference>
<dbReference type="InterPro" id="IPR050736">
    <property type="entry name" value="Sensor_HK_Regulatory"/>
</dbReference>
<dbReference type="Gene3D" id="1.10.287.130">
    <property type="match status" value="1"/>
</dbReference>
<dbReference type="PROSITE" id="PS50109">
    <property type="entry name" value="HIS_KIN"/>
    <property type="match status" value="1"/>
</dbReference>
<dbReference type="GO" id="GO:0000155">
    <property type="term" value="F:phosphorelay sensor kinase activity"/>
    <property type="evidence" value="ECO:0007669"/>
    <property type="project" value="InterPro"/>
</dbReference>
<dbReference type="GeneID" id="73289102"/>
<feature type="domain" description="Histidine kinase" evidence="7">
    <location>
        <begin position="313"/>
        <end position="512"/>
    </location>
</feature>
<dbReference type="SMART" id="SM00387">
    <property type="entry name" value="HATPase_c"/>
    <property type="match status" value="1"/>
</dbReference>
<dbReference type="KEGG" id="sawl:NGM29_03610"/>
<evidence type="ECO:0000256" key="6">
    <source>
        <dbReference type="ARBA" id="ARBA00023012"/>
    </source>
</evidence>
<dbReference type="SMART" id="SM00388">
    <property type="entry name" value="HisKA"/>
    <property type="match status" value="1"/>
</dbReference>
<dbReference type="SUPFAM" id="SSF47384">
    <property type="entry name" value="Homodimeric domain of signal transducing histidine kinase"/>
    <property type="match status" value="1"/>
</dbReference>
<dbReference type="SUPFAM" id="SSF55781">
    <property type="entry name" value="GAF domain-like"/>
    <property type="match status" value="1"/>
</dbReference>
<dbReference type="InterPro" id="IPR036890">
    <property type="entry name" value="HATPase_C_sf"/>
</dbReference>
<dbReference type="SUPFAM" id="SSF55874">
    <property type="entry name" value="ATPase domain of HSP90 chaperone/DNA topoisomerase II/histidine kinase"/>
    <property type="match status" value="1"/>
</dbReference>
<dbReference type="InterPro" id="IPR036097">
    <property type="entry name" value="HisK_dim/P_sf"/>
</dbReference>
<dbReference type="InterPro" id="IPR003661">
    <property type="entry name" value="HisK_dim/P_dom"/>
</dbReference>
<dbReference type="Pfam" id="PF02518">
    <property type="entry name" value="HATPase_c"/>
    <property type="match status" value="1"/>
</dbReference>
<keyword evidence="3" id="KW-0597">Phosphoprotein</keyword>
<organism evidence="8 9">
    <name type="scientific">Natronosalvus rutilus</name>
    <dbReference type="NCBI Taxonomy" id="2953753"/>
    <lineage>
        <taxon>Archaea</taxon>
        <taxon>Methanobacteriati</taxon>
        <taxon>Methanobacteriota</taxon>
        <taxon>Stenosarchaea group</taxon>
        <taxon>Halobacteria</taxon>
        <taxon>Halobacteriales</taxon>
        <taxon>Natrialbaceae</taxon>
        <taxon>Natronosalvus</taxon>
    </lineage>
</organism>
<keyword evidence="9" id="KW-1185">Reference proteome</keyword>
<keyword evidence="6" id="KW-0902">Two-component regulatory system</keyword>
<evidence type="ECO:0000313" key="8">
    <source>
        <dbReference type="EMBL" id="UTF54380.1"/>
    </source>
</evidence>
<evidence type="ECO:0000256" key="4">
    <source>
        <dbReference type="ARBA" id="ARBA00022679"/>
    </source>
</evidence>
<dbReference type="PANTHER" id="PTHR43711">
    <property type="entry name" value="TWO-COMPONENT HISTIDINE KINASE"/>
    <property type="match status" value="1"/>
</dbReference>
<dbReference type="Proteomes" id="UP001056855">
    <property type="component" value="Chromosome"/>
</dbReference>
<comment type="catalytic activity">
    <reaction evidence="1">
        <text>ATP + protein L-histidine = ADP + protein N-phospho-L-histidine.</text>
        <dbReference type="EC" id="2.7.13.3"/>
    </reaction>
</comment>
<dbReference type="InterPro" id="IPR003594">
    <property type="entry name" value="HATPase_dom"/>
</dbReference>
<accession>A0A9E7NCE6</accession>
<dbReference type="InterPro" id="IPR004358">
    <property type="entry name" value="Sig_transdc_His_kin-like_C"/>
</dbReference>
<keyword evidence="5 8" id="KW-0418">Kinase</keyword>
<dbReference type="PANTHER" id="PTHR43711:SF1">
    <property type="entry name" value="HISTIDINE KINASE 1"/>
    <property type="match status" value="1"/>
</dbReference>
<dbReference type="PRINTS" id="PR00344">
    <property type="entry name" value="BCTRLSENSOR"/>
</dbReference>
<keyword evidence="4" id="KW-0808">Transferase</keyword>
<evidence type="ECO:0000313" key="9">
    <source>
        <dbReference type="Proteomes" id="UP001056855"/>
    </source>
</evidence>
<name>A0A9E7NCE6_9EURY</name>
<gene>
    <name evidence="8" type="ORF">NGM29_03610</name>
</gene>
<dbReference type="InterPro" id="IPR005467">
    <property type="entry name" value="His_kinase_dom"/>
</dbReference>
<dbReference type="EC" id="2.7.13.3" evidence="2"/>
<dbReference type="InterPro" id="IPR029016">
    <property type="entry name" value="GAF-like_dom_sf"/>
</dbReference>
<dbReference type="Pfam" id="PF00512">
    <property type="entry name" value="HisKA"/>
    <property type="match status" value="1"/>
</dbReference>
<sequence>MIVDGGRPPSVLIVGDGLETVATTLESRLSTPVAHERRFSSALDRLESGTVGCVVVGDVAGDEGLRRELLERVRAQATRCSIVRCVDTSDTQMWLEDGSYQPAAVAVDATETLVDYVRERVDRHRQMRILRALQSATPRLFRAATADEIAETTVETASTVLEQPLTAVFAADDGTGRFDLVATTDERKGHGAVPEHLPFENSMAGVAFREGQTTVFAETEDDPLADVENASFRLIDESDILGDPDHPMTAGVIVPLGSYGVMSVVTPESGTISVDDCQFVEFLAEHAAAAFRRTEREYDLERANDRLGAFAAIVSHDLRNPLTVATGHLDLLADDCSSDHLEPIGESLGRMDDLIDDVLTLVRSDVNEEDLEWVSVGVVAGRAWETVDTGQATLELEAAADLKPVEATPGALRELFENVFGNAVTHGGEGVTVRLGSLPSGGFYVEDDGIGVDVGEDDLEVLFEYGHSGTQNGTGLGLSIVRRIADAHGWTVEAGTSQHAESGFRLEFRTGSSADDVDELDESS</sequence>
<evidence type="ECO:0000256" key="2">
    <source>
        <dbReference type="ARBA" id="ARBA00012438"/>
    </source>
</evidence>
<evidence type="ECO:0000259" key="7">
    <source>
        <dbReference type="PROSITE" id="PS50109"/>
    </source>
</evidence>